<evidence type="ECO:0000256" key="3">
    <source>
        <dbReference type="RuleBase" id="RU004508"/>
    </source>
</evidence>
<dbReference type="GO" id="GO:0000271">
    <property type="term" value="P:polysaccharide biosynthetic process"/>
    <property type="evidence" value="ECO:0007669"/>
    <property type="project" value="TreeGrafter"/>
</dbReference>
<feature type="active site" description="Proton acceptor" evidence="1">
    <location>
        <position position="200"/>
    </location>
</feature>
<sequence>MTSRLKAVAMQFIDLHAQQARLKAEIDAGIAAVLESGQYILGPQVTEFENKLAAFADAKHAVSCANGTDAILLPLMAWGVGPGDAVFCPSFTYCATAEVVALAGATPVFVDIDRDTYNMCAKSLKQAIQDVEAKGELTPKAVIVVDLFGQCANYDALSPIIREAGLHFISDCAQGFGSTLNGKHPLAWADVETTSFFPAKPLGAYGDGGATLTNDAEMDRVLRSLRMHGSGVDKYDNVRIGLNSRLDTLQAVILLAKLGIFADEIEARNKIAARYSEGLKSNTLRTPAVLDGVISTWAQYTVEVSDPTAFADTLKAHGIPTARYYPRPIHMQTAYMDYPICSDGLPNTMACKEHVISLPMHGYLSEDDQDRIIEAAKAV</sequence>
<evidence type="ECO:0000313" key="5">
    <source>
        <dbReference type="Proteomes" id="UP000600865"/>
    </source>
</evidence>
<dbReference type="RefSeq" id="WP_233350003.1">
    <property type="nucleotide sequence ID" value="NZ_BMYV01000002.1"/>
</dbReference>
<proteinExistence type="inferred from homology"/>
<dbReference type="PANTHER" id="PTHR30244">
    <property type="entry name" value="TRANSAMINASE"/>
    <property type="match status" value="1"/>
</dbReference>
<comment type="similarity">
    <text evidence="3">Belongs to the DegT/DnrJ/EryC1 family.</text>
</comment>
<keyword evidence="4" id="KW-0808">Transferase</keyword>
<protein>
    <submittedName>
        <fullName evidence="4">Aminotransferase DegT</fullName>
    </submittedName>
</protein>
<feature type="modified residue" description="N6-(pyridoxal phosphate)lysine" evidence="2">
    <location>
        <position position="200"/>
    </location>
</feature>
<dbReference type="PANTHER" id="PTHR30244:SF42">
    <property type="entry name" value="UDP-2-ACETAMIDO-2-DEOXY-3-OXO-D-GLUCURONATE AMINOTRANSFERASE"/>
    <property type="match status" value="1"/>
</dbReference>
<organism evidence="4 5">
    <name type="scientific">Litorimonas cladophorae</name>
    <dbReference type="NCBI Taxonomy" id="1220491"/>
    <lineage>
        <taxon>Bacteria</taxon>
        <taxon>Pseudomonadati</taxon>
        <taxon>Pseudomonadota</taxon>
        <taxon>Alphaproteobacteria</taxon>
        <taxon>Maricaulales</taxon>
        <taxon>Robiginitomaculaceae</taxon>
    </lineage>
</organism>
<keyword evidence="5" id="KW-1185">Reference proteome</keyword>
<dbReference type="EMBL" id="BMYV01000002">
    <property type="protein sequence ID" value="GGX70474.1"/>
    <property type="molecule type" value="Genomic_DNA"/>
</dbReference>
<dbReference type="InterPro" id="IPR000653">
    <property type="entry name" value="DegT/StrS_aminotransferase"/>
</dbReference>
<reference evidence="4 5" key="1">
    <citation type="journal article" date="2014" name="Int. J. Syst. Evol. Microbiol.">
        <title>Complete genome sequence of Corynebacterium casei LMG S-19264T (=DSM 44701T), isolated from a smear-ripened cheese.</title>
        <authorList>
            <consortium name="US DOE Joint Genome Institute (JGI-PGF)"/>
            <person name="Walter F."/>
            <person name="Albersmeier A."/>
            <person name="Kalinowski J."/>
            <person name="Ruckert C."/>
        </authorList>
    </citation>
    <scope>NUCLEOTIDE SEQUENCE [LARGE SCALE GENOMIC DNA]</scope>
    <source>
        <strain evidence="4 5">KCTC 23968</strain>
    </source>
</reference>
<name>A0A918KNZ8_9PROT</name>
<dbReference type="Proteomes" id="UP000600865">
    <property type="component" value="Unassembled WGS sequence"/>
</dbReference>
<dbReference type="InterPro" id="IPR015422">
    <property type="entry name" value="PyrdxlP-dep_Trfase_small"/>
</dbReference>
<dbReference type="AlphaFoldDB" id="A0A918KNZ8"/>
<dbReference type="Gene3D" id="3.40.640.10">
    <property type="entry name" value="Type I PLP-dependent aspartate aminotransferase-like (Major domain)"/>
    <property type="match status" value="1"/>
</dbReference>
<dbReference type="CDD" id="cd00616">
    <property type="entry name" value="AHBA_syn"/>
    <property type="match status" value="1"/>
</dbReference>
<dbReference type="GO" id="GO:0008483">
    <property type="term" value="F:transaminase activity"/>
    <property type="evidence" value="ECO:0007669"/>
    <property type="project" value="UniProtKB-KW"/>
</dbReference>
<evidence type="ECO:0000313" key="4">
    <source>
        <dbReference type="EMBL" id="GGX70474.1"/>
    </source>
</evidence>
<dbReference type="PIRSF" id="PIRSF000390">
    <property type="entry name" value="PLP_StrS"/>
    <property type="match status" value="1"/>
</dbReference>
<keyword evidence="4" id="KW-0032">Aminotransferase</keyword>
<accession>A0A918KNZ8</accession>
<keyword evidence="2 3" id="KW-0663">Pyridoxal phosphate</keyword>
<comment type="caution">
    <text evidence="4">The sequence shown here is derived from an EMBL/GenBank/DDBJ whole genome shotgun (WGS) entry which is preliminary data.</text>
</comment>
<evidence type="ECO:0000256" key="1">
    <source>
        <dbReference type="PIRSR" id="PIRSR000390-1"/>
    </source>
</evidence>
<evidence type="ECO:0000256" key="2">
    <source>
        <dbReference type="PIRSR" id="PIRSR000390-2"/>
    </source>
</evidence>
<dbReference type="Gene3D" id="3.90.1150.10">
    <property type="entry name" value="Aspartate Aminotransferase, domain 1"/>
    <property type="match status" value="1"/>
</dbReference>
<dbReference type="InterPro" id="IPR015424">
    <property type="entry name" value="PyrdxlP-dep_Trfase"/>
</dbReference>
<dbReference type="GO" id="GO:0030170">
    <property type="term" value="F:pyridoxal phosphate binding"/>
    <property type="evidence" value="ECO:0007669"/>
    <property type="project" value="TreeGrafter"/>
</dbReference>
<dbReference type="Pfam" id="PF01041">
    <property type="entry name" value="DegT_DnrJ_EryC1"/>
    <property type="match status" value="1"/>
</dbReference>
<gene>
    <name evidence="4" type="ORF">GCM10011309_20710</name>
</gene>
<dbReference type="InterPro" id="IPR015421">
    <property type="entry name" value="PyrdxlP-dep_Trfase_major"/>
</dbReference>
<dbReference type="SUPFAM" id="SSF53383">
    <property type="entry name" value="PLP-dependent transferases"/>
    <property type="match status" value="1"/>
</dbReference>